<dbReference type="SUPFAM" id="SSF54211">
    <property type="entry name" value="Ribosomal protein S5 domain 2-like"/>
    <property type="match status" value="1"/>
</dbReference>
<dbReference type="InterPro" id="IPR020568">
    <property type="entry name" value="Ribosomal_Su5_D2-typ_SF"/>
</dbReference>
<dbReference type="InterPro" id="IPR013506">
    <property type="entry name" value="Topo_IIA_bsu_dom2"/>
</dbReference>
<evidence type="ECO:0000259" key="4">
    <source>
        <dbReference type="Pfam" id="PF00204"/>
    </source>
</evidence>
<dbReference type="EC" id="5.6.2.2" evidence="2"/>
<dbReference type="PANTHER" id="PTHR45866:SF12">
    <property type="entry name" value="DNA TOPOISOMERASE 4 SUBUNIT B"/>
    <property type="match status" value="1"/>
</dbReference>
<reference evidence="5 6" key="1">
    <citation type="submission" date="2018-06" db="EMBL/GenBank/DDBJ databases">
        <authorList>
            <consortium name="Pathogen Informatics"/>
            <person name="Doyle S."/>
        </authorList>
    </citation>
    <scope>NUCLEOTIDE SEQUENCE [LARGE SCALE GENOMIC DNA]</scope>
    <source>
        <strain evidence="5 6">NCTC10702</strain>
    </source>
</reference>
<protein>
    <recommendedName>
        <fullName evidence="2">DNA topoisomerase (ATP-hydrolyzing)</fullName>
        <ecNumber evidence="2">5.6.2.2</ecNumber>
    </recommendedName>
</protein>
<name>A0A380EHC1_STAAU</name>
<dbReference type="EMBL" id="UHBY01000003">
    <property type="protein sequence ID" value="SUL35116.1"/>
    <property type="molecule type" value="Genomic_DNA"/>
</dbReference>
<dbReference type="GO" id="GO:0006265">
    <property type="term" value="P:DNA topological change"/>
    <property type="evidence" value="ECO:0007669"/>
    <property type="project" value="InterPro"/>
</dbReference>
<gene>
    <name evidence="5" type="primary">parE_2</name>
    <name evidence="5" type="ORF">NCTC10702_02131</name>
</gene>
<dbReference type="GO" id="GO:0005524">
    <property type="term" value="F:ATP binding"/>
    <property type="evidence" value="ECO:0007669"/>
    <property type="project" value="InterPro"/>
</dbReference>
<evidence type="ECO:0000313" key="6">
    <source>
        <dbReference type="Proteomes" id="UP000254116"/>
    </source>
</evidence>
<sequence>MTWLHFQVKQCIEVDVAFQYNDQYSESILSFVNNVRTKDGGTHEVGLKQQ</sequence>
<dbReference type="AlphaFoldDB" id="A0A380EHC1"/>
<dbReference type="GO" id="GO:0003677">
    <property type="term" value="F:DNA binding"/>
    <property type="evidence" value="ECO:0007669"/>
    <property type="project" value="InterPro"/>
</dbReference>
<accession>A0A380EHC1</accession>
<organism evidence="5 6">
    <name type="scientific">Staphylococcus aureus</name>
    <dbReference type="NCBI Taxonomy" id="1280"/>
    <lineage>
        <taxon>Bacteria</taxon>
        <taxon>Bacillati</taxon>
        <taxon>Bacillota</taxon>
        <taxon>Bacilli</taxon>
        <taxon>Bacillales</taxon>
        <taxon>Staphylococcaceae</taxon>
        <taxon>Staphylococcus</taxon>
    </lineage>
</organism>
<dbReference type="Gene3D" id="3.30.230.10">
    <property type="match status" value="1"/>
</dbReference>
<evidence type="ECO:0000313" key="5">
    <source>
        <dbReference type="EMBL" id="SUL35116.1"/>
    </source>
</evidence>
<evidence type="ECO:0000256" key="1">
    <source>
        <dbReference type="ARBA" id="ARBA00000185"/>
    </source>
</evidence>
<keyword evidence="3 5" id="KW-0413">Isomerase</keyword>
<proteinExistence type="predicted"/>
<dbReference type="GO" id="GO:0003918">
    <property type="term" value="F:DNA topoisomerase type II (double strand cut, ATP-hydrolyzing) activity"/>
    <property type="evidence" value="ECO:0007669"/>
    <property type="project" value="UniProtKB-EC"/>
</dbReference>
<dbReference type="PANTHER" id="PTHR45866">
    <property type="entry name" value="DNA GYRASE/TOPOISOMERASE SUBUNIT B"/>
    <property type="match status" value="1"/>
</dbReference>
<evidence type="ECO:0000256" key="3">
    <source>
        <dbReference type="ARBA" id="ARBA00023235"/>
    </source>
</evidence>
<feature type="domain" description="DNA topoisomerase type IIA subunit B" evidence="4">
    <location>
        <begin position="9"/>
        <end position="50"/>
    </location>
</feature>
<dbReference type="InterPro" id="IPR014721">
    <property type="entry name" value="Ribsml_uS5_D2-typ_fold_subgr"/>
</dbReference>
<dbReference type="Proteomes" id="UP000254116">
    <property type="component" value="Unassembled WGS sequence"/>
</dbReference>
<evidence type="ECO:0000256" key="2">
    <source>
        <dbReference type="ARBA" id="ARBA00012895"/>
    </source>
</evidence>
<dbReference type="Pfam" id="PF00204">
    <property type="entry name" value="DNA_gyraseB"/>
    <property type="match status" value="1"/>
</dbReference>
<comment type="catalytic activity">
    <reaction evidence="1">
        <text>ATP-dependent breakage, passage and rejoining of double-stranded DNA.</text>
        <dbReference type="EC" id="5.6.2.2"/>
    </reaction>
</comment>